<evidence type="ECO:0000256" key="3">
    <source>
        <dbReference type="ARBA" id="ARBA00022833"/>
    </source>
</evidence>
<dbReference type="Pfam" id="PF01753">
    <property type="entry name" value="zf-MYND"/>
    <property type="match status" value="1"/>
</dbReference>
<dbReference type="Proteomes" id="UP001497453">
    <property type="component" value="Chromosome 4"/>
</dbReference>
<evidence type="ECO:0000256" key="4">
    <source>
        <dbReference type="PROSITE-ProRule" id="PRU00134"/>
    </source>
</evidence>
<keyword evidence="2 4" id="KW-0863">Zinc-finger</keyword>
<dbReference type="PROSITE" id="PS01360">
    <property type="entry name" value="ZF_MYND_1"/>
    <property type="match status" value="1"/>
</dbReference>
<keyword evidence="7" id="KW-1185">Reference proteome</keyword>
<gene>
    <name evidence="6" type="ORF">GFSPODELE1_LOCUS6671</name>
</gene>
<dbReference type="SUPFAM" id="SSF144232">
    <property type="entry name" value="HIT/MYND zinc finger-like"/>
    <property type="match status" value="1"/>
</dbReference>
<dbReference type="EMBL" id="OZ037947">
    <property type="protein sequence ID" value="CAL1708046.1"/>
    <property type="molecule type" value="Genomic_DNA"/>
</dbReference>
<evidence type="ECO:0000313" key="7">
    <source>
        <dbReference type="Proteomes" id="UP001497453"/>
    </source>
</evidence>
<name>A0ABP1DJN7_9APHY</name>
<reference evidence="7" key="1">
    <citation type="submission" date="2024-04" db="EMBL/GenBank/DDBJ databases">
        <authorList>
            <person name="Shaw F."/>
            <person name="Minotto A."/>
        </authorList>
    </citation>
    <scope>NUCLEOTIDE SEQUENCE [LARGE SCALE GENOMIC DNA]</scope>
</reference>
<evidence type="ECO:0000256" key="1">
    <source>
        <dbReference type="ARBA" id="ARBA00022723"/>
    </source>
</evidence>
<evidence type="ECO:0000313" key="6">
    <source>
        <dbReference type="EMBL" id="CAL1708046.1"/>
    </source>
</evidence>
<evidence type="ECO:0000256" key="2">
    <source>
        <dbReference type="ARBA" id="ARBA00022771"/>
    </source>
</evidence>
<feature type="domain" description="MYND-type" evidence="5">
    <location>
        <begin position="18"/>
        <end position="55"/>
    </location>
</feature>
<proteinExistence type="predicted"/>
<protein>
    <recommendedName>
        <fullName evidence="5">MYND-type domain-containing protein</fullName>
    </recommendedName>
</protein>
<organism evidence="6 7">
    <name type="scientific">Somion occarium</name>
    <dbReference type="NCBI Taxonomy" id="3059160"/>
    <lineage>
        <taxon>Eukaryota</taxon>
        <taxon>Fungi</taxon>
        <taxon>Dikarya</taxon>
        <taxon>Basidiomycota</taxon>
        <taxon>Agaricomycotina</taxon>
        <taxon>Agaricomycetes</taxon>
        <taxon>Polyporales</taxon>
        <taxon>Cerrenaceae</taxon>
        <taxon>Somion</taxon>
    </lineage>
</organism>
<evidence type="ECO:0000259" key="5">
    <source>
        <dbReference type="PROSITE" id="PS50865"/>
    </source>
</evidence>
<accession>A0ABP1DJN7</accession>
<keyword evidence="3" id="KW-0862">Zinc</keyword>
<keyword evidence="1" id="KW-0479">Metal-binding</keyword>
<dbReference type="Gene3D" id="6.10.140.2220">
    <property type="match status" value="1"/>
</dbReference>
<dbReference type="PROSITE" id="PS50865">
    <property type="entry name" value="ZF_MYND_2"/>
    <property type="match status" value="1"/>
</dbReference>
<dbReference type="InterPro" id="IPR002893">
    <property type="entry name" value="Znf_MYND"/>
</dbReference>
<sequence length="312" mass="35297">MCHQISQVFLPLEKLGDCHACQTTAATKICSACGERAYCSQECQSQDWKDHKLGCGKTDRIDLEHFYPFLAWMYAYSHMTATKPIHPALQHKIINDVNPYVTPTQLPDGWEAKLVMIDDTQAPRPFLDHMDWFPLAYSPKVAGKMFRRIALSGYVLPILTAVASAILAEMYTTTSGAGSSERRVRLKYRSSPISDFGIATGSAVVTPQDRLAYYRQSDGSIFWGQDPDDHYWLYFTTTRGEEVLLDCAMFPFNMCQMVDSTPYVPAEMPMQEMDPALSLRFSQNASYGRTLRHCIGNETVFLYSEIPSCTRL</sequence>